<proteinExistence type="predicted"/>
<feature type="region of interest" description="Disordered" evidence="1">
    <location>
        <begin position="64"/>
        <end position="83"/>
    </location>
</feature>
<name>A0AAD1XI20_EUPCR</name>
<comment type="caution">
    <text evidence="2">The sequence shown here is derived from an EMBL/GenBank/DDBJ whole genome shotgun (WGS) entry which is preliminary data.</text>
</comment>
<dbReference type="Proteomes" id="UP001295684">
    <property type="component" value="Unassembled WGS sequence"/>
</dbReference>
<dbReference type="EMBL" id="CAMPGE010014389">
    <property type="protein sequence ID" value="CAI2373064.1"/>
    <property type="molecule type" value="Genomic_DNA"/>
</dbReference>
<organism evidence="2 3">
    <name type="scientific">Euplotes crassus</name>
    <dbReference type="NCBI Taxonomy" id="5936"/>
    <lineage>
        <taxon>Eukaryota</taxon>
        <taxon>Sar</taxon>
        <taxon>Alveolata</taxon>
        <taxon>Ciliophora</taxon>
        <taxon>Intramacronucleata</taxon>
        <taxon>Spirotrichea</taxon>
        <taxon>Hypotrichia</taxon>
        <taxon>Euplotida</taxon>
        <taxon>Euplotidae</taxon>
        <taxon>Moneuplotes</taxon>
    </lineage>
</organism>
<protein>
    <submittedName>
        <fullName evidence="2">Uncharacterized protein</fullName>
    </submittedName>
</protein>
<sequence>MGGCNSNSKPEPAGHKKPKPEEKSLVCLFNERKRELYREGQRKRVQEEIRGIKNMVREKMMKERGIIEHPQEKRMPQKEEDKENLLECRRRAESAEDRKEKMNKAFGIKEKAKEI</sequence>
<feature type="region of interest" description="Disordered" evidence="1">
    <location>
        <begin position="91"/>
        <end position="115"/>
    </location>
</feature>
<keyword evidence="3" id="KW-1185">Reference proteome</keyword>
<accession>A0AAD1XI20</accession>
<dbReference type="AlphaFoldDB" id="A0AAD1XI20"/>
<evidence type="ECO:0000313" key="2">
    <source>
        <dbReference type="EMBL" id="CAI2373064.1"/>
    </source>
</evidence>
<reference evidence="2" key="1">
    <citation type="submission" date="2023-07" db="EMBL/GenBank/DDBJ databases">
        <authorList>
            <consortium name="AG Swart"/>
            <person name="Singh M."/>
            <person name="Singh A."/>
            <person name="Seah K."/>
            <person name="Emmerich C."/>
        </authorList>
    </citation>
    <scope>NUCLEOTIDE SEQUENCE</scope>
    <source>
        <strain evidence="2">DP1</strain>
    </source>
</reference>
<gene>
    <name evidence="2" type="ORF">ECRASSUSDP1_LOCUS14402</name>
</gene>
<feature type="region of interest" description="Disordered" evidence="1">
    <location>
        <begin position="1"/>
        <end position="24"/>
    </location>
</feature>
<evidence type="ECO:0000256" key="1">
    <source>
        <dbReference type="SAM" id="MobiDB-lite"/>
    </source>
</evidence>
<evidence type="ECO:0000313" key="3">
    <source>
        <dbReference type="Proteomes" id="UP001295684"/>
    </source>
</evidence>